<dbReference type="STRING" id="94130.A0A2Z6RDP3"/>
<dbReference type="InterPro" id="IPR008929">
    <property type="entry name" value="Chondroitin_lyas"/>
</dbReference>
<evidence type="ECO:0000313" key="4">
    <source>
        <dbReference type="Proteomes" id="UP000247702"/>
    </source>
</evidence>
<evidence type="ECO:0000256" key="1">
    <source>
        <dbReference type="SAM" id="MobiDB-lite"/>
    </source>
</evidence>
<name>A0A2Z6RDP3_9GLOM</name>
<protein>
    <submittedName>
        <fullName evidence="3">Uncharacterized protein</fullName>
    </submittedName>
</protein>
<sequence length="258" mass="29595">MKNIPFFTILIITSLCIIIAQGVNYIDYVTIEGLEYFKSYNFSLDKQCPALKSINSTALKALKNNQPYSVINTTVIPPNNNKQEYISYAPYFWPFCDGINVTDPETQCFYKRINGKVNCDAKIPSDPNDSTSMVRDVLSLSISYQLYNCENFAKKAAFYVVLPTRLQNYHIARAWDRGRSYNQFNCHYQLTFVDGESINAINNGGGTFVIKSSKKRNQDKEEHQYQTKECKIDEFFPPTSQSNQTLKIDHNNDVTLES</sequence>
<evidence type="ECO:0000256" key="2">
    <source>
        <dbReference type="SAM" id="SignalP"/>
    </source>
</evidence>
<dbReference type="EMBL" id="BEXD01000853">
    <property type="protein sequence ID" value="GBB90638.1"/>
    <property type="molecule type" value="Genomic_DNA"/>
</dbReference>
<feature type="region of interest" description="Disordered" evidence="1">
    <location>
        <begin position="235"/>
        <end position="258"/>
    </location>
</feature>
<dbReference type="Gene3D" id="1.50.10.100">
    <property type="entry name" value="Chondroitin AC/alginate lyase"/>
    <property type="match status" value="1"/>
</dbReference>
<gene>
    <name evidence="3" type="ORF">RclHR1_17660002</name>
</gene>
<reference evidence="3 4" key="1">
    <citation type="submission" date="2017-11" db="EMBL/GenBank/DDBJ databases">
        <title>The genome of Rhizophagus clarus HR1 reveals common genetic basis of auxotrophy among arbuscular mycorrhizal fungi.</title>
        <authorList>
            <person name="Kobayashi Y."/>
        </authorList>
    </citation>
    <scope>NUCLEOTIDE SEQUENCE [LARGE SCALE GENOMIC DNA]</scope>
    <source>
        <strain evidence="3 4">HR1</strain>
    </source>
</reference>
<feature type="chain" id="PRO_5016403818" evidence="2">
    <location>
        <begin position="23"/>
        <end position="258"/>
    </location>
</feature>
<keyword evidence="4" id="KW-1185">Reference proteome</keyword>
<comment type="caution">
    <text evidence="3">The sequence shown here is derived from an EMBL/GenBank/DDBJ whole genome shotgun (WGS) entry which is preliminary data.</text>
</comment>
<feature type="signal peptide" evidence="2">
    <location>
        <begin position="1"/>
        <end position="22"/>
    </location>
</feature>
<dbReference type="Proteomes" id="UP000247702">
    <property type="component" value="Unassembled WGS sequence"/>
</dbReference>
<accession>A0A2Z6RDP3</accession>
<organism evidence="3 4">
    <name type="scientific">Rhizophagus clarus</name>
    <dbReference type="NCBI Taxonomy" id="94130"/>
    <lineage>
        <taxon>Eukaryota</taxon>
        <taxon>Fungi</taxon>
        <taxon>Fungi incertae sedis</taxon>
        <taxon>Mucoromycota</taxon>
        <taxon>Glomeromycotina</taxon>
        <taxon>Glomeromycetes</taxon>
        <taxon>Glomerales</taxon>
        <taxon>Glomeraceae</taxon>
        <taxon>Rhizophagus</taxon>
    </lineage>
</organism>
<keyword evidence="2" id="KW-0732">Signal</keyword>
<dbReference type="AlphaFoldDB" id="A0A2Z6RDP3"/>
<evidence type="ECO:0000313" key="3">
    <source>
        <dbReference type="EMBL" id="GBB90638.1"/>
    </source>
</evidence>
<proteinExistence type="predicted"/>